<protein>
    <recommendedName>
        <fullName evidence="3">Mei2-like C-terminal RNA recognition motif domain-containing protein</fullName>
    </recommendedName>
</protein>
<sequence>MHLPVMENHWRLPFPRDPFGVGVNLSQSETVLNLQYARCFQMNANGTSMPLSHIQPTLEPPSIPHGVLPTRHVYYEATTNMSHACPAMKPQALPTTNHNTHETPVTPCQTLFQHGVITLIMRLPYVEIASHNIFSHAGGNNGVVHPPQQMCHLFPGRNPVISMPGSFKSPIECVRNFSHHRNESNSNNADKKQCELDIDRIIHEEDSRTMLMIKNIPNKYASKNKCNVYYAFINMIDPQQIIPFHKAFNGKKWEKFNNEKVAPLAYARIYGKAALIAHFQNSSLINEDKRCHPILCHSDGPNAGAQPFPMDTNINQNLESLEQPVLRTIANPENNCQGSSSTLAKSEEPSSEVDSWSSYLKYSN</sequence>
<reference evidence="4 5" key="1">
    <citation type="journal article" date="2021" name="Commun. Biol.">
        <title>The genome of Shorea leprosula (Dipterocarpaceae) highlights the ecological relevance of drought in aseasonal tropical rainforests.</title>
        <authorList>
            <person name="Ng K.K.S."/>
            <person name="Kobayashi M.J."/>
            <person name="Fawcett J.A."/>
            <person name="Hatakeyama M."/>
            <person name="Paape T."/>
            <person name="Ng C.H."/>
            <person name="Ang C.C."/>
            <person name="Tnah L.H."/>
            <person name="Lee C.T."/>
            <person name="Nishiyama T."/>
            <person name="Sese J."/>
            <person name="O'Brien M.J."/>
            <person name="Copetti D."/>
            <person name="Mohd Noor M.I."/>
            <person name="Ong R.C."/>
            <person name="Putra M."/>
            <person name="Sireger I.Z."/>
            <person name="Indrioko S."/>
            <person name="Kosugi Y."/>
            <person name="Izuno A."/>
            <person name="Isagi Y."/>
            <person name="Lee S.L."/>
            <person name="Shimizu K.K."/>
        </authorList>
    </citation>
    <scope>NUCLEOTIDE SEQUENCE [LARGE SCALE GENOMIC DNA]</scope>
    <source>
        <strain evidence="4">214</strain>
    </source>
</reference>
<feature type="domain" description="Mei2-like C-terminal RNA recognition motif" evidence="3">
    <location>
        <begin position="223"/>
        <end position="280"/>
    </location>
</feature>
<dbReference type="AlphaFoldDB" id="A0AAV5MJQ1"/>
<accession>A0AAV5MJQ1</accession>
<dbReference type="PANTHER" id="PTHR23189">
    <property type="entry name" value="RNA RECOGNITION MOTIF-CONTAINING"/>
    <property type="match status" value="1"/>
</dbReference>
<gene>
    <name evidence="4" type="ORF">SLEP1_g56923</name>
</gene>
<dbReference type="InterPro" id="IPR007201">
    <property type="entry name" value="Mei2-like_Rrm_C"/>
</dbReference>
<dbReference type="Pfam" id="PF04059">
    <property type="entry name" value="RRM_2"/>
    <property type="match status" value="1"/>
</dbReference>
<dbReference type="InterPro" id="IPR035979">
    <property type="entry name" value="RBD_domain_sf"/>
</dbReference>
<feature type="compositionally biased region" description="Polar residues" evidence="2">
    <location>
        <begin position="352"/>
        <end position="364"/>
    </location>
</feature>
<dbReference type="Proteomes" id="UP001054252">
    <property type="component" value="Unassembled WGS sequence"/>
</dbReference>
<evidence type="ECO:0000256" key="2">
    <source>
        <dbReference type="SAM" id="MobiDB-lite"/>
    </source>
</evidence>
<feature type="region of interest" description="Disordered" evidence="2">
    <location>
        <begin position="334"/>
        <end position="364"/>
    </location>
</feature>
<organism evidence="4 5">
    <name type="scientific">Rubroshorea leprosula</name>
    <dbReference type="NCBI Taxonomy" id="152421"/>
    <lineage>
        <taxon>Eukaryota</taxon>
        <taxon>Viridiplantae</taxon>
        <taxon>Streptophyta</taxon>
        <taxon>Embryophyta</taxon>
        <taxon>Tracheophyta</taxon>
        <taxon>Spermatophyta</taxon>
        <taxon>Magnoliopsida</taxon>
        <taxon>eudicotyledons</taxon>
        <taxon>Gunneridae</taxon>
        <taxon>Pentapetalae</taxon>
        <taxon>rosids</taxon>
        <taxon>malvids</taxon>
        <taxon>Malvales</taxon>
        <taxon>Dipterocarpaceae</taxon>
        <taxon>Rubroshorea</taxon>
    </lineage>
</organism>
<name>A0AAV5MJQ1_9ROSI</name>
<dbReference type="GO" id="GO:0003723">
    <property type="term" value="F:RNA binding"/>
    <property type="evidence" value="ECO:0007669"/>
    <property type="project" value="UniProtKB-KW"/>
</dbReference>
<dbReference type="EMBL" id="BPVZ01000348">
    <property type="protein sequence ID" value="GKV50211.1"/>
    <property type="molecule type" value="Genomic_DNA"/>
</dbReference>
<dbReference type="SUPFAM" id="SSF54928">
    <property type="entry name" value="RNA-binding domain, RBD"/>
    <property type="match status" value="1"/>
</dbReference>
<evidence type="ECO:0000313" key="5">
    <source>
        <dbReference type="Proteomes" id="UP001054252"/>
    </source>
</evidence>
<evidence type="ECO:0000259" key="3">
    <source>
        <dbReference type="Pfam" id="PF04059"/>
    </source>
</evidence>
<feature type="compositionally biased region" description="Polar residues" evidence="2">
    <location>
        <begin position="334"/>
        <end position="344"/>
    </location>
</feature>
<keyword evidence="1" id="KW-0694">RNA-binding</keyword>
<comment type="caution">
    <text evidence="4">The sequence shown here is derived from an EMBL/GenBank/DDBJ whole genome shotgun (WGS) entry which is preliminary data.</text>
</comment>
<evidence type="ECO:0000313" key="4">
    <source>
        <dbReference type="EMBL" id="GKV50211.1"/>
    </source>
</evidence>
<keyword evidence="5" id="KW-1185">Reference proteome</keyword>
<evidence type="ECO:0000256" key="1">
    <source>
        <dbReference type="ARBA" id="ARBA00022884"/>
    </source>
</evidence>
<proteinExistence type="predicted"/>